<evidence type="ECO:0000256" key="4">
    <source>
        <dbReference type="ARBA" id="ARBA00023204"/>
    </source>
</evidence>
<dbReference type="GO" id="GO:0140664">
    <property type="term" value="F:ATP-dependent DNA damage sensor activity"/>
    <property type="evidence" value="ECO:0007669"/>
    <property type="project" value="InterPro"/>
</dbReference>
<dbReference type="HAMAP" id="MF_00149">
    <property type="entry name" value="DNA_mis_repair"/>
    <property type="match status" value="1"/>
</dbReference>
<dbReference type="Gene3D" id="3.30.565.10">
    <property type="entry name" value="Histidine kinase-like ATPase, C-terminal domain"/>
    <property type="match status" value="1"/>
</dbReference>
<dbReference type="Proteomes" id="UP000035268">
    <property type="component" value="Chromosome"/>
</dbReference>
<feature type="domain" description="DNA mismatch repair protein S5" evidence="8">
    <location>
        <begin position="212"/>
        <end position="330"/>
    </location>
</feature>
<dbReference type="InterPro" id="IPR013507">
    <property type="entry name" value="DNA_mismatch_S5_2-like"/>
</dbReference>
<dbReference type="SMART" id="SM01340">
    <property type="entry name" value="DNA_mis_repair"/>
    <property type="match status" value="1"/>
</dbReference>
<dbReference type="GO" id="GO:0006298">
    <property type="term" value="P:mismatch repair"/>
    <property type="evidence" value="ECO:0007669"/>
    <property type="project" value="UniProtKB-UniRule"/>
</dbReference>
<feature type="compositionally biased region" description="Basic and acidic residues" evidence="6">
    <location>
        <begin position="380"/>
        <end position="391"/>
    </location>
</feature>
<dbReference type="PATRIC" id="fig|1609981.3.peg.2596"/>
<keyword evidence="3 5" id="KW-0227">DNA damage</keyword>
<dbReference type="GO" id="GO:0016887">
    <property type="term" value="F:ATP hydrolysis activity"/>
    <property type="evidence" value="ECO:0007669"/>
    <property type="project" value="InterPro"/>
</dbReference>
<dbReference type="Gene3D" id="3.30.230.10">
    <property type="match status" value="1"/>
</dbReference>
<dbReference type="InterPro" id="IPR036890">
    <property type="entry name" value="HATPase_C_sf"/>
</dbReference>
<dbReference type="InterPro" id="IPR014721">
    <property type="entry name" value="Ribsml_uS5_D2-typ_fold_subgr"/>
</dbReference>
<dbReference type="InterPro" id="IPR020667">
    <property type="entry name" value="DNA_mismatch_repair_MutL"/>
</dbReference>
<dbReference type="InterPro" id="IPR042121">
    <property type="entry name" value="MutL_C_regsub"/>
</dbReference>
<evidence type="ECO:0000256" key="3">
    <source>
        <dbReference type="ARBA" id="ARBA00022763"/>
    </source>
</evidence>
<dbReference type="PANTHER" id="PTHR10073:SF12">
    <property type="entry name" value="DNA MISMATCH REPAIR PROTEIN MLH1"/>
    <property type="match status" value="1"/>
</dbReference>
<keyword evidence="10" id="KW-1185">Reference proteome</keyword>
<dbReference type="InterPro" id="IPR038973">
    <property type="entry name" value="MutL/Mlh/Pms-like"/>
</dbReference>
<dbReference type="Pfam" id="PF08676">
    <property type="entry name" value="MutL_C"/>
    <property type="match status" value="1"/>
</dbReference>
<dbReference type="GO" id="GO:0032300">
    <property type="term" value="C:mismatch repair complex"/>
    <property type="evidence" value="ECO:0007669"/>
    <property type="project" value="InterPro"/>
</dbReference>
<gene>
    <name evidence="5 9" type="primary">mutL</name>
    <name evidence="9" type="ORF">L21SP4_02487</name>
</gene>
<dbReference type="PROSITE" id="PS00058">
    <property type="entry name" value="DNA_MISMATCH_REPAIR_1"/>
    <property type="match status" value="1"/>
</dbReference>
<dbReference type="NCBIfam" id="TIGR00585">
    <property type="entry name" value="mutl"/>
    <property type="match status" value="1"/>
</dbReference>
<dbReference type="SUPFAM" id="SSF54211">
    <property type="entry name" value="Ribosomal protein S5 domain 2-like"/>
    <property type="match status" value="1"/>
</dbReference>
<reference evidence="10" key="1">
    <citation type="submission" date="2015-02" db="EMBL/GenBank/DDBJ databases">
        <title>Description and complete genome sequence of the first cultured representative of the subdivision 5 of the Verrucomicrobia phylum.</title>
        <authorList>
            <person name="Spring S."/>
            <person name="Bunk B."/>
            <person name="Sproer C."/>
            <person name="Klenk H.-P."/>
        </authorList>
    </citation>
    <scope>NUCLEOTIDE SEQUENCE [LARGE SCALE GENOMIC DNA]</scope>
    <source>
        <strain evidence="10">L21-Fru-AB</strain>
    </source>
</reference>
<dbReference type="KEGG" id="vbl:L21SP4_02487"/>
<comment type="function">
    <text evidence="5">This protein is involved in the repair of mismatches in DNA. It is required for dam-dependent methyl-directed DNA mismatch repair. May act as a 'molecular matchmaker', a protein that promotes the formation of a stable complex between two or more DNA-binding proteins in an ATP-dependent manner without itself being part of a final effector complex.</text>
</comment>
<evidence type="ECO:0000259" key="7">
    <source>
        <dbReference type="SMART" id="SM00853"/>
    </source>
</evidence>
<dbReference type="FunFam" id="3.30.565.10:FF:000003">
    <property type="entry name" value="DNA mismatch repair endonuclease MutL"/>
    <property type="match status" value="1"/>
</dbReference>
<feature type="region of interest" description="Disordered" evidence="6">
    <location>
        <begin position="380"/>
        <end position="406"/>
    </location>
</feature>
<dbReference type="Pfam" id="PF01119">
    <property type="entry name" value="DNA_mis_repair"/>
    <property type="match status" value="1"/>
</dbReference>
<evidence type="ECO:0000313" key="10">
    <source>
        <dbReference type="Proteomes" id="UP000035268"/>
    </source>
</evidence>
<keyword evidence="4 5" id="KW-0234">DNA repair</keyword>
<sequence>MSAEKHIRLLSDTVINQIAAGEVVERPASVLKELIENAVDAGATQVDVELVDGGRRKLVVTDNGRGMNRDDALLSIERHATSKIRAADDLVRIGTLGFRGEALAAIASVSRFTLTTRTAEDEAGTEILIDGGRFREVREAGCPVGTSIEVRRLFYNVPARKKFLRAPATELNHARQCFLVHALSRPEVGMTLKVDEKESFRLPAGDDMLHRIGALYGTSLLPSLKPVSLRMHGLKIGGFAADPTVHRRGRGDQLFVVNGRPAAAPLVYHALNRAYGDLIPKGRHAIVFLFLEIDPALVDVNVHPTKREVRFRNGAEVRDLVIEAVREGLRGSGSGADGAKASPAHSAGWTAPAAGRDSKTFSPLPAAGVFRTGELLRTEGAERRASAEEGRQPAQAPADSPAPPWQNARIRGQFGGLYVLLEAEGGLIILDPHAAHERVLYERFMREALEKRVQSQGLLQPVSVELPPRDAEIVARHVSLLVEMGFGVSEFGGAHFMVDALPDYLREGDPGELLLEVARALEAGGGHGGTETWAHEAVARAACRAAVKQRDTLRTGEIQGLLDALTRADMPYTCPHGRPTMIYISRSELDRRFGRAGG</sequence>
<dbReference type="Gene3D" id="3.30.1370.100">
    <property type="entry name" value="MutL, C-terminal domain, regulatory subdomain"/>
    <property type="match status" value="1"/>
</dbReference>
<dbReference type="InterPro" id="IPR042120">
    <property type="entry name" value="MutL_C_dimsub"/>
</dbReference>
<dbReference type="SUPFAM" id="SSF118116">
    <property type="entry name" value="DNA mismatch repair protein MutL"/>
    <property type="match status" value="1"/>
</dbReference>
<dbReference type="Gene3D" id="3.30.1540.20">
    <property type="entry name" value="MutL, C-terminal domain, dimerisation subdomain"/>
    <property type="match status" value="1"/>
</dbReference>
<dbReference type="GO" id="GO:0005524">
    <property type="term" value="F:ATP binding"/>
    <property type="evidence" value="ECO:0007669"/>
    <property type="project" value="InterPro"/>
</dbReference>
<dbReference type="InterPro" id="IPR014790">
    <property type="entry name" value="MutL_C"/>
</dbReference>
<reference evidence="9 10" key="2">
    <citation type="journal article" date="2016" name="ISME J.">
        <title>Characterization of the first cultured representative of Verrucomicrobia subdivision 5 indicates the proposal of a novel phylum.</title>
        <authorList>
            <person name="Spring S."/>
            <person name="Bunk B."/>
            <person name="Sproer C."/>
            <person name="Schumann P."/>
            <person name="Rohde M."/>
            <person name="Tindall B.J."/>
            <person name="Klenk H.P."/>
        </authorList>
    </citation>
    <scope>NUCLEOTIDE SEQUENCE [LARGE SCALE GENOMIC DNA]</scope>
    <source>
        <strain evidence="9 10">L21-Fru-AB</strain>
    </source>
</reference>
<dbReference type="InterPro" id="IPR002099">
    <property type="entry name" value="MutL/Mlh/PMS"/>
</dbReference>
<dbReference type="Pfam" id="PF13589">
    <property type="entry name" value="HATPase_c_3"/>
    <property type="match status" value="1"/>
</dbReference>
<name>A0A0G3ENI5_9BACT</name>
<dbReference type="CDD" id="cd00782">
    <property type="entry name" value="MutL_Trans"/>
    <property type="match status" value="1"/>
</dbReference>
<comment type="similarity">
    <text evidence="1 5">Belongs to the DNA mismatch repair MutL/HexB family.</text>
</comment>
<accession>A0A0G3ENI5</accession>
<dbReference type="SMART" id="SM00853">
    <property type="entry name" value="MutL_C"/>
    <property type="match status" value="1"/>
</dbReference>
<dbReference type="InterPro" id="IPR037198">
    <property type="entry name" value="MutL_C_sf"/>
</dbReference>
<dbReference type="InterPro" id="IPR014762">
    <property type="entry name" value="DNA_mismatch_repair_CS"/>
</dbReference>
<evidence type="ECO:0000256" key="1">
    <source>
        <dbReference type="ARBA" id="ARBA00006082"/>
    </source>
</evidence>
<evidence type="ECO:0000313" key="9">
    <source>
        <dbReference type="EMBL" id="AKJ65709.1"/>
    </source>
</evidence>
<dbReference type="CDD" id="cd16926">
    <property type="entry name" value="HATPase_MutL-MLH-PMS-like"/>
    <property type="match status" value="1"/>
</dbReference>
<evidence type="ECO:0000256" key="6">
    <source>
        <dbReference type="SAM" id="MobiDB-lite"/>
    </source>
</evidence>
<dbReference type="SUPFAM" id="SSF55874">
    <property type="entry name" value="ATPase domain of HSP90 chaperone/DNA topoisomerase II/histidine kinase"/>
    <property type="match status" value="1"/>
</dbReference>
<dbReference type="GO" id="GO:0030983">
    <property type="term" value="F:mismatched DNA binding"/>
    <property type="evidence" value="ECO:0007669"/>
    <property type="project" value="InterPro"/>
</dbReference>
<evidence type="ECO:0000256" key="2">
    <source>
        <dbReference type="ARBA" id="ARBA00021975"/>
    </source>
</evidence>
<organism evidence="9 10">
    <name type="scientific">Kiritimatiella glycovorans</name>
    <dbReference type="NCBI Taxonomy" id="1307763"/>
    <lineage>
        <taxon>Bacteria</taxon>
        <taxon>Pseudomonadati</taxon>
        <taxon>Kiritimatiellota</taxon>
        <taxon>Kiritimatiellia</taxon>
        <taxon>Kiritimatiellales</taxon>
        <taxon>Kiritimatiellaceae</taxon>
        <taxon>Kiritimatiella</taxon>
    </lineage>
</organism>
<feature type="domain" description="MutL C-terminal dimerisation" evidence="7">
    <location>
        <begin position="410"/>
        <end position="553"/>
    </location>
</feature>
<proteinExistence type="inferred from homology"/>
<evidence type="ECO:0000256" key="5">
    <source>
        <dbReference type="HAMAP-Rule" id="MF_00149"/>
    </source>
</evidence>
<dbReference type="RefSeq" id="WP_052882907.1">
    <property type="nucleotide sequence ID" value="NZ_CP010904.1"/>
</dbReference>
<evidence type="ECO:0000259" key="8">
    <source>
        <dbReference type="SMART" id="SM01340"/>
    </source>
</evidence>
<dbReference type="STRING" id="1307763.L21SP4_02487"/>
<dbReference type="OrthoDB" id="9763467at2"/>
<feature type="region of interest" description="Disordered" evidence="6">
    <location>
        <begin position="331"/>
        <end position="357"/>
    </location>
</feature>
<protein>
    <recommendedName>
        <fullName evidence="2 5">DNA mismatch repair protein MutL</fullName>
    </recommendedName>
</protein>
<dbReference type="PANTHER" id="PTHR10073">
    <property type="entry name" value="DNA MISMATCH REPAIR PROTEIN MLH, PMS, MUTL"/>
    <property type="match status" value="1"/>
</dbReference>
<dbReference type="EMBL" id="CP010904">
    <property type="protein sequence ID" value="AKJ65709.1"/>
    <property type="molecule type" value="Genomic_DNA"/>
</dbReference>
<dbReference type="InterPro" id="IPR020568">
    <property type="entry name" value="Ribosomal_Su5_D2-typ_SF"/>
</dbReference>
<dbReference type="AlphaFoldDB" id="A0A0G3ENI5"/>